<dbReference type="RefSeq" id="WP_366180511.1">
    <property type="nucleotide sequence ID" value="NZ_CP159989.1"/>
</dbReference>
<feature type="compositionally biased region" description="Basic and acidic residues" evidence="1">
    <location>
        <begin position="65"/>
        <end position="76"/>
    </location>
</feature>
<sequence length="76" mass="8110">MSASAAGRSRGRRVVLLSPQDAARVARGEMTEEDEENARRRGIDALTEARARGEGAPGVGSANDARLRAEVPPHWS</sequence>
<dbReference type="EMBL" id="CP159989">
    <property type="protein sequence ID" value="XCP82266.1"/>
    <property type="molecule type" value="Genomic_DNA"/>
</dbReference>
<evidence type="ECO:0000256" key="1">
    <source>
        <dbReference type="SAM" id="MobiDB-lite"/>
    </source>
</evidence>
<proteinExistence type="predicted"/>
<gene>
    <name evidence="2" type="ORF">ABXS69_10040</name>
</gene>
<accession>A0AAU8N2I6</accession>
<name>A0AAU8N2I6_9ACTO</name>
<organism evidence="2">
    <name type="scientific">Actinomyces timonensis</name>
    <dbReference type="NCBI Taxonomy" id="1288391"/>
    <lineage>
        <taxon>Bacteria</taxon>
        <taxon>Bacillati</taxon>
        <taxon>Actinomycetota</taxon>
        <taxon>Actinomycetes</taxon>
        <taxon>Actinomycetales</taxon>
        <taxon>Actinomycetaceae</taxon>
        <taxon>Actinomyces</taxon>
    </lineage>
</organism>
<dbReference type="AlphaFoldDB" id="A0AAU8N2I6"/>
<reference evidence="2" key="1">
    <citation type="submission" date="2024-05" db="EMBL/GenBank/DDBJ databases">
        <title>Draft genome assemblies of 36 bacteria isolated from hibernating arctic ground squirrels.</title>
        <authorList>
            <person name="McKee H."/>
            <person name="Mullen L."/>
            <person name="Drown D.M."/>
            <person name="Duddleston K.N."/>
        </authorList>
    </citation>
    <scope>NUCLEOTIDE SEQUENCE</scope>
    <source>
        <strain evidence="2">AR004</strain>
    </source>
</reference>
<protein>
    <submittedName>
        <fullName evidence="2">Transcriptional regulator</fullName>
    </submittedName>
</protein>
<feature type="region of interest" description="Disordered" evidence="1">
    <location>
        <begin position="47"/>
        <end position="76"/>
    </location>
</feature>
<evidence type="ECO:0000313" key="2">
    <source>
        <dbReference type="EMBL" id="XCP82266.1"/>
    </source>
</evidence>